<comment type="caution">
    <text evidence="1">The sequence shown here is derived from an EMBL/GenBank/DDBJ whole genome shotgun (WGS) entry which is preliminary data.</text>
</comment>
<dbReference type="AlphaFoldDB" id="X0WGM6"/>
<accession>X0WGM6</accession>
<proteinExistence type="predicted"/>
<feature type="non-terminal residue" evidence="1">
    <location>
        <position position="1"/>
    </location>
</feature>
<dbReference type="SUPFAM" id="SSF51445">
    <property type="entry name" value="(Trans)glycosidases"/>
    <property type="match status" value="1"/>
</dbReference>
<sequence>QGIGIDYRQVDALVSSEFSQFIADLAQELHKTGRKLSITLPLPTVHDGSIDTDAYDWEQLGKAADYVKILPESDQSLYRNRMFQVLRYATRIVEPGKIFLVISPFSHEKGKDGVQTLTFLQAMGIANVMTVVPGPEDSLDIVGGRQVIITGDNIHRGTGGSGIKWSDETATVTFSYQTDDETRTVWVENVLSVGFKLELVQAFRLGGIAMEDVSERSGGADIWAAADSLVRGGLAHLERPNLDNLRPEWTASGGTIEA</sequence>
<organism evidence="1">
    <name type="scientific">marine sediment metagenome</name>
    <dbReference type="NCBI Taxonomy" id="412755"/>
    <lineage>
        <taxon>unclassified sequences</taxon>
        <taxon>metagenomes</taxon>
        <taxon>ecological metagenomes</taxon>
    </lineage>
</organism>
<dbReference type="InterPro" id="IPR017853">
    <property type="entry name" value="GH"/>
</dbReference>
<protein>
    <recommendedName>
        <fullName evidence="2">GH18 domain-containing protein</fullName>
    </recommendedName>
</protein>
<feature type="non-terminal residue" evidence="1">
    <location>
        <position position="258"/>
    </location>
</feature>
<gene>
    <name evidence="1" type="ORF">S01H1_55078</name>
</gene>
<name>X0WGM6_9ZZZZ</name>
<evidence type="ECO:0008006" key="2">
    <source>
        <dbReference type="Google" id="ProtNLM"/>
    </source>
</evidence>
<dbReference type="Gene3D" id="3.20.20.80">
    <property type="entry name" value="Glycosidases"/>
    <property type="match status" value="1"/>
</dbReference>
<dbReference type="EMBL" id="BARS01035775">
    <property type="protein sequence ID" value="GAG22352.1"/>
    <property type="molecule type" value="Genomic_DNA"/>
</dbReference>
<evidence type="ECO:0000313" key="1">
    <source>
        <dbReference type="EMBL" id="GAG22352.1"/>
    </source>
</evidence>
<reference evidence="1" key="1">
    <citation type="journal article" date="2014" name="Front. Microbiol.">
        <title>High frequency of phylogenetically diverse reductive dehalogenase-homologous genes in deep subseafloor sedimentary metagenomes.</title>
        <authorList>
            <person name="Kawai M."/>
            <person name="Futagami T."/>
            <person name="Toyoda A."/>
            <person name="Takaki Y."/>
            <person name="Nishi S."/>
            <person name="Hori S."/>
            <person name="Arai W."/>
            <person name="Tsubouchi T."/>
            <person name="Morono Y."/>
            <person name="Uchiyama I."/>
            <person name="Ito T."/>
            <person name="Fujiyama A."/>
            <person name="Inagaki F."/>
            <person name="Takami H."/>
        </authorList>
    </citation>
    <scope>NUCLEOTIDE SEQUENCE</scope>
    <source>
        <strain evidence="1">Expedition CK06-06</strain>
    </source>
</reference>